<feature type="compositionally biased region" description="Basic and acidic residues" evidence="1">
    <location>
        <begin position="93"/>
        <end position="116"/>
    </location>
</feature>
<feature type="region of interest" description="Disordered" evidence="1">
    <location>
        <begin position="1"/>
        <end position="123"/>
    </location>
</feature>
<protein>
    <submittedName>
        <fullName evidence="2">Uncharacterized protein</fullName>
    </submittedName>
</protein>
<feature type="non-terminal residue" evidence="2">
    <location>
        <position position="123"/>
    </location>
</feature>
<gene>
    <name evidence="2" type="ORF">g.58281</name>
</gene>
<reference evidence="2" key="1">
    <citation type="submission" date="2015-11" db="EMBL/GenBank/DDBJ databases">
        <title>De novo transcriptome assembly of four potential Pierce s Disease insect vectors from Arizona vineyards.</title>
        <authorList>
            <person name="Tassone E.E."/>
        </authorList>
    </citation>
    <scope>NUCLEOTIDE SEQUENCE</scope>
</reference>
<accession>A0A1B6HMR3</accession>
<evidence type="ECO:0000256" key="1">
    <source>
        <dbReference type="SAM" id="MobiDB-lite"/>
    </source>
</evidence>
<feature type="non-terminal residue" evidence="2">
    <location>
        <position position="1"/>
    </location>
</feature>
<feature type="compositionally biased region" description="Basic residues" evidence="1">
    <location>
        <begin position="1"/>
        <end position="12"/>
    </location>
</feature>
<evidence type="ECO:0000313" key="2">
    <source>
        <dbReference type="EMBL" id="JAS75969.1"/>
    </source>
</evidence>
<dbReference type="EMBL" id="GECU01031737">
    <property type="protein sequence ID" value="JAS75969.1"/>
    <property type="molecule type" value="Transcribed_RNA"/>
</dbReference>
<dbReference type="AlphaFoldDB" id="A0A1B6HMR3"/>
<organism evidence="2">
    <name type="scientific">Homalodisca liturata</name>
    <dbReference type="NCBI Taxonomy" id="320908"/>
    <lineage>
        <taxon>Eukaryota</taxon>
        <taxon>Metazoa</taxon>
        <taxon>Ecdysozoa</taxon>
        <taxon>Arthropoda</taxon>
        <taxon>Hexapoda</taxon>
        <taxon>Insecta</taxon>
        <taxon>Pterygota</taxon>
        <taxon>Neoptera</taxon>
        <taxon>Paraneoptera</taxon>
        <taxon>Hemiptera</taxon>
        <taxon>Auchenorrhyncha</taxon>
        <taxon>Membracoidea</taxon>
        <taxon>Cicadellidae</taxon>
        <taxon>Cicadellinae</taxon>
        <taxon>Proconiini</taxon>
        <taxon>Homalodisca</taxon>
    </lineage>
</organism>
<proteinExistence type="predicted"/>
<name>A0A1B6HMR3_9HEMI</name>
<feature type="compositionally biased region" description="Polar residues" evidence="1">
    <location>
        <begin position="75"/>
        <end position="92"/>
    </location>
</feature>
<sequence length="123" mass="13669">KSASKVNRHTLNTKKEVDQNCNRPRLGSDKRKSSAHTGLSFHEPSENSISSDQIDDLSVERNEINVNIGLGPTAQPESNRPNLNQPVSQNHPRLNEKSHTRPNVEKNSLHKDDKPKSNSSKGS</sequence>